<sequence>MGLLTIIKKQKIKDKEIRCLVLGLDNSGKSTIVNNILPASERNESITPTVGFQIHSVQIHSKQDSQDYTVSMWDVGGQRTLRPFWDNYFDKTDVLVWCIDISSPIRFDESFRELKELVTQDKDRIGYQCKLIVALNKCDLIQPSPKFIEELTHDIQSQIESMLSQGTGQSNIATYVLCSGITGTGIDMLCRQIVTKKTV</sequence>
<dbReference type="Proteomes" id="UP001623330">
    <property type="component" value="Unassembled WGS sequence"/>
</dbReference>
<dbReference type="Gene3D" id="3.40.50.300">
    <property type="entry name" value="P-loop containing nucleotide triphosphate hydrolases"/>
    <property type="match status" value="1"/>
</dbReference>
<evidence type="ECO:0000256" key="1">
    <source>
        <dbReference type="ARBA" id="ARBA00022741"/>
    </source>
</evidence>
<protein>
    <submittedName>
        <fullName evidence="3">Uncharacterized protein</fullName>
    </submittedName>
</protein>
<dbReference type="InterPro" id="IPR005225">
    <property type="entry name" value="Small_GTP-bd"/>
</dbReference>
<evidence type="ECO:0000256" key="2">
    <source>
        <dbReference type="ARBA" id="ARBA00023134"/>
    </source>
</evidence>
<dbReference type="SMART" id="SM00177">
    <property type="entry name" value="ARF"/>
    <property type="match status" value="1"/>
</dbReference>
<organism evidence="3 4">
    <name type="scientific">Nakaseomyces bracarensis</name>
    <dbReference type="NCBI Taxonomy" id="273131"/>
    <lineage>
        <taxon>Eukaryota</taxon>
        <taxon>Fungi</taxon>
        <taxon>Dikarya</taxon>
        <taxon>Ascomycota</taxon>
        <taxon>Saccharomycotina</taxon>
        <taxon>Saccharomycetes</taxon>
        <taxon>Saccharomycetales</taxon>
        <taxon>Saccharomycetaceae</taxon>
        <taxon>Nakaseomyces</taxon>
    </lineage>
</organism>
<dbReference type="PANTHER" id="PTHR45697">
    <property type="entry name" value="ADP-RIBOSYLATION FACTOR-LIKE PROTEIN 2-RELATED"/>
    <property type="match status" value="1"/>
</dbReference>
<gene>
    <name evidence="3" type="ORF">RNJ44_01410</name>
</gene>
<dbReference type="NCBIfam" id="TIGR00231">
    <property type="entry name" value="small_GTP"/>
    <property type="match status" value="1"/>
</dbReference>
<name>A0ABR4NPM0_9SACH</name>
<accession>A0ABR4NPM0</accession>
<evidence type="ECO:0000313" key="4">
    <source>
        <dbReference type="Proteomes" id="UP001623330"/>
    </source>
</evidence>
<keyword evidence="1" id="KW-0547">Nucleotide-binding</keyword>
<proteinExistence type="predicted"/>
<dbReference type="Pfam" id="PF00025">
    <property type="entry name" value="Arf"/>
    <property type="match status" value="1"/>
</dbReference>
<keyword evidence="2" id="KW-0342">GTP-binding</keyword>
<keyword evidence="4" id="KW-1185">Reference proteome</keyword>
<dbReference type="InterPro" id="IPR027417">
    <property type="entry name" value="P-loop_NTPase"/>
</dbReference>
<dbReference type="InterPro" id="IPR044612">
    <property type="entry name" value="ARL2/3"/>
</dbReference>
<dbReference type="EMBL" id="JBEVYD010000010">
    <property type="protein sequence ID" value="KAL3230047.1"/>
    <property type="molecule type" value="Genomic_DNA"/>
</dbReference>
<dbReference type="SUPFAM" id="SSF52540">
    <property type="entry name" value="P-loop containing nucleoside triphosphate hydrolases"/>
    <property type="match status" value="1"/>
</dbReference>
<evidence type="ECO:0000313" key="3">
    <source>
        <dbReference type="EMBL" id="KAL3230047.1"/>
    </source>
</evidence>
<dbReference type="CDD" id="cd00878">
    <property type="entry name" value="Arf_Arl"/>
    <property type="match status" value="1"/>
</dbReference>
<dbReference type="InterPro" id="IPR006689">
    <property type="entry name" value="Small_GTPase_ARF/SAR"/>
</dbReference>
<reference evidence="3 4" key="1">
    <citation type="submission" date="2024-05" db="EMBL/GenBank/DDBJ databases">
        <title>Long read based assembly of the Candida bracarensis genome reveals expanded adhesin content.</title>
        <authorList>
            <person name="Marcet-Houben M."/>
            <person name="Ksiezopolska E."/>
            <person name="Gabaldon T."/>
        </authorList>
    </citation>
    <scope>NUCLEOTIDE SEQUENCE [LARGE SCALE GENOMIC DNA]</scope>
    <source>
        <strain evidence="3 4">CBM6</strain>
    </source>
</reference>
<dbReference type="PROSITE" id="PS51417">
    <property type="entry name" value="ARF"/>
    <property type="match status" value="1"/>
</dbReference>
<comment type="caution">
    <text evidence="3">The sequence shown here is derived from an EMBL/GenBank/DDBJ whole genome shotgun (WGS) entry which is preliminary data.</text>
</comment>